<proteinExistence type="predicted"/>
<dbReference type="AlphaFoldDB" id="A0A1G9UFR0"/>
<protein>
    <submittedName>
        <fullName evidence="1">Uncharacterized protein</fullName>
    </submittedName>
</protein>
<evidence type="ECO:0000313" key="1">
    <source>
        <dbReference type="EMBL" id="SDM58663.1"/>
    </source>
</evidence>
<dbReference type="EMBL" id="FNGY01000004">
    <property type="protein sequence ID" value="SDM58663.1"/>
    <property type="molecule type" value="Genomic_DNA"/>
</dbReference>
<sequence length="65" mass="7884">MLSKEPLHIDPLQMEKCPIYFRYIYFNKMIPLEVERKLFQRSLKNGSVLYSRENLNRPISKIIKL</sequence>
<dbReference type="Proteomes" id="UP000183200">
    <property type="component" value="Unassembled WGS sequence"/>
</dbReference>
<gene>
    <name evidence="1" type="ORF">SAMN05421820_104158</name>
</gene>
<accession>A0A1G9UFR0</accession>
<name>A0A1G9UFR0_9SPHI</name>
<organism evidence="1 2">
    <name type="scientific">Pedobacter steynii</name>
    <dbReference type="NCBI Taxonomy" id="430522"/>
    <lineage>
        <taxon>Bacteria</taxon>
        <taxon>Pseudomonadati</taxon>
        <taxon>Bacteroidota</taxon>
        <taxon>Sphingobacteriia</taxon>
        <taxon>Sphingobacteriales</taxon>
        <taxon>Sphingobacteriaceae</taxon>
        <taxon>Pedobacter</taxon>
    </lineage>
</organism>
<reference evidence="2" key="1">
    <citation type="submission" date="2016-10" db="EMBL/GenBank/DDBJ databases">
        <authorList>
            <person name="Varghese N."/>
            <person name="Submissions S."/>
        </authorList>
    </citation>
    <scope>NUCLEOTIDE SEQUENCE [LARGE SCALE GENOMIC DNA]</scope>
    <source>
        <strain evidence="2">DSM 19110</strain>
    </source>
</reference>
<evidence type="ECO:0000313" key="2">
    <source>
        <dbReference type="Proteomes" id="UP000183200"/>
    </source>
</evidence>
<keyword evidence="2" id="KW-1185">Reference proteome</keyword>